<accession>A0A011THR1</accession>
<dbReference type="EMBL" id="WBWS01000018">
    <property type="protein sequence ID" value="KAB2766171.1"/>
    <property type="molecule type" value="Genomic_DNA"/>
</dbReference>
<reference evidence="10" key="3">
    <citation type="submission" date="2020-10" db="EMBL/GenBank/DDBJ databases">
        <title>Enrichment of novel Verrucomicrobia, Bacteroidetes and Krumholzibacteria in an oxygen-limited, methane- and iron-fed bioreactor inoculated with Bothnian Sea sediments.</title>
        <authorList>
            <person name="Martins P.D."/>
            <person name="de Jong A."/>
            <person name="Lenstra W.K."/>
            <person name="van Helmond N.A.G.M."/>
            <person name="Slomp C.P."/>
            <person name="Jetten M.S.M."/>
            <person name="Welte C.U."/>
            <person name="Rasigraf O."/>
        </authorList>
    </citation>
    <scope>NUCLEOTIDE SEQUENCE</scope>
    <source>
        <strain evidence="10">MAG47</strain>
    </source>
</reference>
<sequence>MSSIHLFDLAARQAQWLSVRQATVAGNVANANTPDFRARDVQPFADVLDKTQLTMAATSPLHLESGADGIAGARLRPDDITEQTHSGNTVDVEQEMMKAGEIAREYSLNTSIVKAFHRMMLSVAKG</sequence>
<evidence type="ECO:0000313" key="10">
    <source>
        <dbReference type="EMBL" id="MBE0562368.1"/>
    </source>
</evidence>
<dbReference type="Pfam" id="PF00460">
    <property type="entry name" value="Flg_bb_rod"/>
    <property type="match status" value="1"/>
</dbReference>
<dbReference type="Proteomes" id="UP000441102">
    <property type="component" value="Unassembled WGS sequence"/>
</dbReference>
<dbReference type="AlphaFoldDB" id="A0A011THR1"/>
<keyword evidence="8" id="KW-0969">Cilium</keyword>
<dbReference type="GO" id="GO:0071973">
    <property type="term" value="P:bacterial-type flagellum-dependent cell motility"/>
    <property type="evidence" value="ECO:0007669"/>
    <property type="project" value="InterPro"/>
</dbReference>
<evidence type="ECO:0000259" key="7">
    <source>
        <dbReference type="Pfam" id="PF00460"/>
    </source>
</evidence>
<evidence type="ECO:0000256" key="1">
    <source>
        <dbReference type="ARBA" id="ARBA00004117"/>
    </source>
</evidence>
<keyword evidence="8" id="KW-0966">Cell projection</keyword>
<dbReference type="GeneID" id="61314553"/>
<organism evidence="8 12">
    <name type="scientific">Brucella anthropi</name>
    <name type="common">Ochrobactrum anthropi</name>
    <dbReference type="NCBI Taxonomy" id="529"/>
    <lineage>
        <taxon>Bacteria</taxon>
        <taxon>Pseudomonadati</taxon>
        <taxon>Pseudomonadota</taxon>
        <taxon>Alphaproteobacteria</taxon>
        <taxon>Hyphomicrobiales</taxon>
        <taxon>Brucellaceae</taxon>
        <taxon>Brucella/Ochrobactrum group</taxon>
        <taxon>Brucella</taxon>
    </lineage>
</organism>
<feature type="domain" description="Flagellar basal body rod protein N-terminal" evidence="7">
    <location>
        <begin position="17"/>
        <end position="36"/>
    </location>
</feature>
<reference evidence="10" key="2">
    <citation type="submission" date="2020-09" db="EMBL/GenBank/DDBJ databases">
        <authorList>
            <person name="Dalcin Martins P."/>
        </authorList>
    </citation>
    <scope>NUCLEOTIDE SEQUENCE</scope>
    <source>
        <strain evidence="10">MAG47</strain>
    </source>
</reference>
<comment type="subunit">
    <text evidence="6">The basal body constitutes a major portion of the flagellar organelle and consists of a number of rings mounted on a central rod.</text>
</comment>
<keyword evidence="4 6" id="KW-0975">Bacterial flagellum</keyword>
<protein>
    <recommendedName>
        <fullName evidence="3 6">Flagellar basal body rod protein FlgB</fullName>
    </recommendedName>
</protein>
<evidence type="ECO:0000256" key="5">
    <source>
        <dbReference type="ARBA" id="ARBA00024934"/>
    </source>
</evidence>
<evidence type="ECO:0000313" key="8">
    <source>
        <dbReference type="EMBL" id="KAB2766171.1"/>
    </source>
</evidence>
<name>A0A011THR1_BRUAN</name>
<keyword evidence="8" id="KW-0282">Flagellum</keyword>
<evidence type="ECO:0000256" key="4">
    <source>
        <dbReference type="ARBA" id="ARBA00023143"/>
    </source>
</evidence>
<comment type="function">
    <text evidence="5 6">Structural component of flagellum, the bacterial motility apparatus. Part of the rod structure of flagellar basal body.</text>
</comment>
<comment type="similarity">
    <text evidence="2 6">Belongs to the flagella basal body rod proteins family.</text>
</comment>
<evidence type="ECO:0000256" key="3">
    <source>
        <dbReference type="ARBA" id="ARBA00014376"/>
    </source>
</evidence>
<evidence type="ECO:0000313" key="11">
    <source>
        <dbReference type="Proteomes" id="UP000441102"/>
    </source>
</evidence>
<evidence type="ECO:0000313" key="9">
    <source>
        <dbReference type="EMBL" id="KAB2796311.1"/>
    </source>
</evidence>
<evidence type="ECO:0000256" key="2">
    <source>
        <dbReference type="ARBA" id="ARBA00009677"/>
    </source>
</evidence>
<evidence type="ECO:0000313" key="12">
    <source>
        <dbReference type="Proteomes" id="UP000481876"/>
    </source>
</evidence>
<dbReference type="EMBL" id="JACZKO010000040">
    <property type="protein sequence ID" value="MBE0562368.1"/>
    <property type="molecule type" value="Genomic_DNA"/>
</dbReference>
<dbReference type="Proteomes" id="UP000642265">
    <property type="component" value="Unassembled WGS sequence"/>
</dbReference>
<reference evidence="11 12" key="1">
    <citation type="submission" date="2019-09" db="EMBL/GenBank/DDBJ databases">
        <title>Taxonomic organization of the family Brucellaceae based on a phylogenomic approach.</title>
        <authorList>
            <person name="Leclercq S."/>
            <person name="Cloeckaert A."/>
            <person name="Zygmunt M.S."/>
        </authorList>
    </citation>
    <scope>NUCLEOTIDE SEQUENCE [LARGE SCALE GENOMIC DNA]</scope>
    <source>
        <strain evidence="9 11">CCUG 34461</strain>
        <strain evidence="8 12">LMG 3313</strain>
    </source>
</reference>
<evidence type="ECO:0000256" key="6">
    <source>
        <dbReference type="PIRNR" id="PIRNR002889"/>
    </source>
</evidence>
<comment type="subcellular location">
    <subcellularLocation>
        <location evidence="1 6">Bacterial flagellum basal body</location>
    </subcellularLocation>
</comment>
<dbReference type="InterPro" id="IPR006300">
    <property type="entry name" value="FlgB"/>
</dbReference>
<dbReference type="RefSeq" id="WP_010660727.1">
    <property type="nucleotide sequence ID" value="NZ_CP044971.1"/>
</dbReference>
<dbReference type="EMBL" id="WBWX01000005">
    <property type="protein sequence ID" value="KAB2796311.1"/>
    <property type="molecule type" value="Genomic_DNA"/>
</dbReference>
<gene>
    <name evidence="8" type="primary">flgB</name>
    <name evidence="8" type="ORF">F9L04_17290</name>
    <name evidence="9" type="ORF">F9L06_16330</name>
    <name evidence="10" type="ORF">IH622_16305</name>
</gene>
<dbReference type="Proteomes" id="UP000481876">
    <property type="component" value="Unassembled WGS sequence"/>
</dbReference>
<proteinExistence type="inferred from homology"/>
<dbReference type="GO" id="GO:0030694">
    <property type="term" value="C:bacterial-type flagellum basal body, rod"/>
    <property type="evidence" value="ECO:0007669"/>
    <property type="project" value="InterPro"/>
</dbReference>
<dbReference type="InterPro" id="IPR001444">
    <property type="entry name" value="Flag_bb_rod_N"/>
</dbReference>
<comment type="caution">
    <text evidence="8">The sequence shown here is derived from an EMBL/GenBank/DDBJ whole genome shotgun (WGS) entry which is preliminary data.</text>
</comment>
<dbReference type="NCBIfam" id="TIGR01396">
    <property type="entry name" value="FlgB"/>
    <property type="match status" value="1"/>
</dbReference>
<dbReference type="PIRSF" id="PIRSF002889">
    <property type="entry name" value="Rod_FlgB"/>
    <property type="match status" value="1"/>
</dbReference>
<dbReference type="NCBIfam" id="NF004653">
    <property type="entry name" value="PRK06003.1"/>
    <property type="match status" value="1"/>
</dbReference>